<dbReference type="CDD" id="cd21157">
    <property type="entry name" value="PUA_G5K"/>
    <property type="match status" value="1"/>
</dbReference>
<dbReference type="OrthoDB" id="9804434at2"/>
<dbReference type="PROSITE" id="PS00902">
    <property type="entry name" value="GLUTAMATE_5_KINASE"/>
    <property type="match status" value="1"/>
</dbReference>
<dbReference type="PRINTS" id="PR00474">
    <property type="entry name" value="GLU5KINASE"/>
</dbReference>
<dbReference type="PANTHER" id="PTHR43654">
    <property type="entry name" value="GLUTAMATE 5-KINASE"/>
    <property type="match status" value="1"/>
</dbReference>
<feature type="binding site" evidence="8">
    <location>
        <position position="24"/>
    </location>
    <ligand>
        <name>ATP</name>
        <dbReference type="ChEBI" id="CHEBI:30616"/>
    </ligand>
</feature>
<dbReference type="PROSITE" id="PS50890">
    <property type="entry name" value="PUA"/>
    <property type="match status" value="1"/>
</dbReference>
<organism evidence="10 11">
    <name type="scientific">Citricoccus muralis</name>
    <dbReference type="NCBI Taxonomy" id="169134"/>
    <lineage>
        <taxon>Bacteria</taxon>
        <taxon>Bacillati</taxon>
        <taxon>Actinomycetota</taxon>
        <taxon>Actinomycetes</taxon>
        <taxon>Micrococcales</taxon>
        <taxon>Micrococcaceae</taxon>
        <taxon>Citricoccus</taxon>
    </lineage>
</organism>
<dbReference type="FunFam" id="3.40.1160.10:FF:000018">
    <property type="entry name" value="Glutamate 5-kinase"/>
    <property type="match status" value="1"/>
</dbReference>
<feature type="binding site" evidence="8">
    <location>
        <position position="63"/>
    </location>
    <ligand>
        <name>substrate</name>
    </ligand>
</feature>
<keyword evidence="3 8" id="KW-0641">Proline biosynthesis</keyword>
<sequence>MAEQVPNPVTGRDTLHLARRLVIKIGSSSLTTPTGVNREAIDSLVDTIAAVRARGTEVILVSSGTIAAGIHPLGLGKRPRDLATQQAAAAVGQGKLLAEYTASFARHGTEVAQVLLTAEDLIRRTQYTNAHRALNRLLALSVVPIVNENDTVTTAEIRFGDNDRLSALVANLLRADALLLLTDVDALYTAPPSRPSSERIAHVVSKADLDTVQIGRTGPAGVGTGGMVTKVDAAGIATGSGIHAIVTSAQNAEAALAGEDVGTWFQASGRRQSARGIWLGLLAEVQGRVVLDDGAVAAVVKNRRSLLPAGITGVEGAFEAGDPVELADAVGTVVARGFVNYSSTELPAMLGRHTVQLREEFGPEYQRPVVHTDDCVRLPTRARPRR</sequence>
<dbReference type="Pfam" id="PF00696">
    <property type="entry name" value="AA_kinase"/>
    <property type="match status" value="1"/>
</dbReference>
<dbReference type="InterPro" id="IPR041739">
    <property type="entry name" value="G5K_ProB"/>
</dbReference>
<feature type="binding site" evidence="8">
    <location>
        <begin position="182"/>
        <end position="183"/>
    </location>
    <ligand>
        <name>ATP</name>
        <dbReference type="ChEBI" id="CHEBI:30616"/>
    </ligand>
</feature>
<feature type="binding site" evidence="8">
    <location>
        <position position="150"/>
    </location>
    <ligand>
        <name>substrate</name>
    </ligand>
</feature>
<evidence type="ECO:0000313" key="11">
    <source>
        <dbReference type="Proteomes" id="UP000256727"/>
    </source>
</evidence>
<keyword evidence="5 8" id="KW-0547">Nucleotide-binding</keyword>
<evidence type="ECO:0000256" key="2">
    <source>
        <dbReference type="ARBA" id="ARBA00022605"/>
    </source>
</evidence>
<evidence type="ECO:0000259" key="9">
    <source>
        <dbReference type="SMART" id="SM00359"/>
    </source>
</evidence>
<dbReference type="CDD" id="cd04242">
    <property type="entry name" value="AAK_G5K_ProB"/>
    <property type="match status" value="1"/>
</dbReference>
<dbReference type="InterPro" id="IPR005715">
    <property type="entry name" value="Glu_5kinase/COase_Synthase"/>
</dbReference>
<comment type="subcellular location">
    <subcellularLocation>
        <location evidence="8">Cytoplasm</location>
    </subcellularLocation>
</comment>
<proteinExistence type="inferred from homology"/>
<gene>
    <name evidence="8" type="primary">proB</name>
    <name evidence="10" type="ORF">C8E99_0666</name>
</gene>
<dbReference type="PIRSF" id="PIRSF000729">
    <property type="entry name" value="GK"/>
    <property type="match status" value="1"/>
</dbReference>
<dbReference type="Gene3D" id="2.30.130.10">
    <property type="entry name" value="PUA domain"/>
    <property type="match status" value="1"/>
</dbReference>
<evidence type="ECO:0000313" key="10">
    <source>
        <dbReference type="EMBL" id="REE02877.1"/>
    </source>
</evidence>
<keyword evidence="6 8" id="KW-0418">Kinase</keyword>
<dbReference type="EMBL" id="QREH01000001">
    <property type="protein sequence ID" value="REE02877.1"/>
    <property type="molecule type" value="Genomic_DNA"/>
</dbReference>
<dbReference type="SUPFAM" id="SSF53633">
    <property type="entry name" value="Carbamate kinase-like"/>
    <property type="match status" value="1"/>
</dbReference>
<dbReference type="InterPro" id="IPR036974">
    <property type="entry name" value="PUA_sf"/>
</dbReference>
<evidence type="ECO:0000256" key="3">
    <source>
        <dbReference type="ARBA" id="ARBA00022650"/>
    </source>
</evidence>
<dbReference type="GO" id="GO:0003723">
    <property type="term" value="F:RNA binding"/>
    <property type="evidence" value="ECO:0007669"/>
    <property type="project" value="InterPro"/>
</dbReference>
<dbReference type="EC" id="2.7.2.11" evidence="8"/>
<dbReference type="RefSeq" id="WP_115931095.1">
    <property type="nucleotide sequence ID" value="NZ_QREH01000001.1"/>
</dbReference>
<evidence type="ECO:0000256" key="1">
    <source>
        <dbReference type="ARBA" id="ARBA00022490"/>
    </source>
</evidence>
<name>A0A3D9LBM9_9MICC</name>
<dbReference type="InterPro" id="IPR002478">
    <property type="entry name" value="PUA"/>
</dbReference>
<comment type="catalytic activity">
    <reaction evidence="8">
        <text>L-glutamate + ATP = L-glutamyl 5-phosphate + ADP</text>
        <dbReference type="Rhea" id="RHEA:14877"/>
        <dbReference type="ChEBI" id="CHEBI:29985"/>
        <dbReference type="ChEBI" id="CHEBI:30616"/>
        <dbReference type="ChEBI" id="CHEBI:58274"/>
        <dbReference type="ChEBI" id="CHEBI:456216"/>
        <dbReference type="EC" id="2.7.2.11"/>
    </reaction>
</comment>
<keyword evidence="11" id="KW-1185">Reference proteome</keyword>
<protein>
    <recommendedName>
        <fullName evidence="8">Glutamate 5-kinase</fullName>
        <ecNumber evidence="8">2.7.2.11</ecNumber>
    </recommendedName>
    <alternativeName>
        <fullName evidence="8">Gamma-glutamyl kinase</fullName>
        <shortName evidence="8">GK</shortName>
    </alternativeName>
</protein>
<evidence type="ECO:0000256" key="4">
    <source>
        <dbReference type="ARBA" id="ARBA00022679"/>
    </source>
</evidence>
<evidence type="ECO:0000256" key="7">
    <source>
        <dbReference type="ARBA" id="ARBA00022840"/>
    </source>
</evidence>
<dbReference type="InterPro" id="IPR019797">
    <property type="entry name" value="Glutamate_5-kinase_CS"/>
</dbReference>
<reference evidence="10 11" key="1">
    <citation type="submission" date="2018-07" db="EMBL/GenBank/DDBJ databases">
        <title>Sequencing the genomes of 1000 actinobacteria strains.</title>
        <authorList>
            <person name="Klenk H.-P."/>
        </authorList>
    </citation>
    <scope>NUCLEOTIDE SEQUENCE [LARGE SCALE GENOMIC DNA]</scope>
    <source>
        <strain evidence="10 11">DSM 14442</strain>
    </source>
</reference>
<comment type="caution">
    <text evidence="10">The sequence shown here is derived from an EMBL/GenBank/DDBJ whole genome shotgun (WGS) entry which is preliminary data.</text>
</comment>
<dbReference type="SUPFAM" id="SSF88697">
    <property type="entry name" value="PUA domain-like"/>
    <property type="match status" value="1"/>
</dbReference>
<dbReference type="SMART" id="SM00359">
    <property type="entry name" value="PUA"/>
    <property type="match status" value="1"/>
</dbReference>
<evidence type="ECO:0000256" key="6">
    <source>
        <dbReference type="ARBA" id="ARBA00022777"/>
    </source>
</evidence>
<dbReference type="HAMAP" id="MF_00456">
    <property type="entry name" value="ProB"/>
    <property type="match status" value="1"/>
</dbReference>
<feature type="binding site" evidence="8">
    <location>
        <position position="162"/>
    </location>
    <ligand>
        <name>substrate</name>
    </ligand>
</feature>
<dbReference type="GO" id="GO:0055129">
    <property type="term" value="P:L-proline biosynthetic process"/>
    <property type="evidence" value="ECO:0007669"/>
    <property type="project" value="UniProtKB-UniRule"/>
</dbReference>
<keyword evidence="4 8" id="KW-0808">Transferase</keyword>
<keyword evidence="1 8" id="KW-0963">Cytoplasm</keyword>
<dbReference type="InterPro" id="IPR001048">
    <property type="entry name" value="Asp/Glu/Uridylate_kinase"/>
</dbReference>
<keyword evidence="2 8" id="KW-0028">Amino-acid biosynthesis</keyword>
<dbReference type="AlphaFoldDB" id="A0A3D9LBM9"/>
<dbReference type="GO" id="GO:0005524">
    <property type="term" value="F:ATP binding"/>
    <property type="evidence" value="ECO:0007669"/>
    <property type="project" value="UniProtKB-KW"/>
</dbReference>
<accession>A0A3D9LBM9</accession>
<dbReference type="PANTHER" id="PTHR43654:SF1">
    <property type="entry name" value="ISOPENTENYL PHOSPHATE KINASE"/>
    <property type="match status" value="1"/>
</dbReference>
<dbReference type="UniPathway" id="UPA00098">
    <property type="reaction ID" value="UER00359"/>
</dbReference>
<comment type="pathway">
    <text evidence="8">Amino-acid biosynthesis; L-proline biosynthesis; L-glutamate 5-semialdehyde from L-glutamate: step 1/2.</text>
</comment>
<dbReference type="InterPro" id="IPR015947">
    <property type="entry name" value="PUA-like_sf"/>
</dbReference>
<feature type="binding site" evidence="8">
    <location>
        <begin position="224"/>
        <end position="230"/>
    </location>
    <ligand>
        <name>ATP</name>
        <dbReference type="ChEBI" id="CHEBI:30616"/>
    </ligand>
</feature>
<dbReference type="GO" id="GO:0005829">
    <property type="term" value="C:cytosol"/>
    <property type="evidence" value="ECO:0007669"/>
    <property type="project" value="TreeGrafter"/>
</dbReference>
<evidence type="ECO:0000256" key="5">
    <source>
        <dbReference type="ARBA" id="ARBA00022741"/>
    </source>
</evidence>
<dbReference type="Gene3D" id="3.40.1160.10">
    <property type="entry name" value="Acetylglutamate kinase-like"/>
    <property type="match status" value="2"/>
</dbReference>
<dbReference type="Proteomes" id="UP000256727">
    <property type="component" value="Unassembled WGS sequence"/>
</dbReference>
<dbReference type="InterPro" id="IPR011529">
    <property type="entry name" value="Glu_5kinase"/>
</dbReference>
<dbReference type="InterPro" id="IPR036393">
    <property type="entry name" value="AceGlu_kinase-like_sf"/>
</dbReference>
<feature type="domain" description="PUA" evidence="9">
    <location>
        <begin position="287"/>
        <end position="370"/>
    </location>
</feature>
<dbReference type="Pfam" id="PF01472">
    <property type="entry name" value="PUA"/>
    <property type="match status" value="1"/>
</dbReference>
<comment type="similarity">
    <text evidence="8">Belongs to the glutamate 5-kinase family.</text>
</comment>
<dbReference type="InterPro" id="IPR001057">
    <property type="entry name" value="Glu/AcGlu_kinase"/>
</dbReference>
<keyword evidence="7 8" id="KW-0067">ATP-binding</keyword>
<dbReference type="GO" id="GO:0004349">
    <property type="term" value="F:glutamate 5-kinase activity"/>
    <property type="evidence" value="ECO:0007669"/>
    <property type="project" value="UniProtKB-UniRule"/>
</dbReference>
<comment type="function">
    <text evidence="8">Catalyzes the transfer of a phosphate group to glutamate to form L-glutamate 5-phosphate.</text>
</comment>
<dbReference type="NCBIfam" id="TIGR01027">
    <property type="entry name" value="proB"/>
    <property type="match status" value="1"/>
</dbReference>
<evidence type="ECO:0000256" key="8">
    <source>
        <dbReference type="HAMAP-Rule" id="MF_00456"/>
    </source>
</evidence>